<dbReference type="PANTHER" id="PTHR11014">
    <property type="entry name" value="PEPTIDASE M20 FAMILY MEMBER"/>
    <property type="match status" value="1"/>
</dbReference>
<dbReference type="RefSeq" id="WP_073270795.1">
    <property type="nucleotide sequence ID" value="NZ_FQTU01000010.1"/>
</dbReference>
<dbReference type="AlphaFoldDB" id="A0A1M4XNW9"/>
<dbReference type="InterPro" id="IPR011650">
    <property type="entry name" value="Peptidase_M20_dimer"/>
</dbReference>
<feature type="domain" description="Peptidase M20 dimerisation" evidence="3">
    <location>
        <begin position="186"/>
        <end position="277"/>
    </location>
</feature>
<dbReference type="OrthoDB" id="9776731at2"/>
<dbReference type="Pfam" id="PF01546">
    <property type="entry name" value="Peptidase_M20"/>
    <property type="match status" value="1"/>
</dbReference>
<reference evidence="4 5" key="1">
    <citation type="submission" date="2016-11" db="EMBL/GenBank/DDBJ databases">
        <authorList>
            <person name="Jaros S."/>
            <person name="Januszkiewicz K."/>
            <person name="Wedrychowicz H."/>
        </authorList>
    </citation>
    <scope>NUCLEOTIDE SEQUENCE [LARGE SCALE GENOMIC DNA]</scope>
    <source>
        <strain evidence="4 5">DSM 14828</strain>
    </source>
</reference>
<organism evidence="4 5">
    <name type="scientific">Alkalibacter saccharofermentans DSM 14828</name>
    <dbReference type="NCBI Taxonomy" id="1120975"/>
    <lineage>
        <taxon>Bacteria</taxon>
        <taxon>Bacillati</taxon>
        <taxon>Bacillota</taxon>
        <taxon>Clostridia</taxon>
        <taxon>Eubacteriales</taxon>
        <taxon>Eubacteriaceae</taxon>
        <taxon>Alkalibacter</taxon>
    </lineage>
</organism>
<evidence type="ECO:0000259" key="3">
    <source>
        <dbReference type="Pfam" id="PF07687"/>
    </source>
</evidence>
<dbReference type="PIRSF" id="PIRSF005962">
    <property type="entry name" value="Pept_M20D_amidohydro"/>
    <property type="match status" value="1"/>
</dbReference>
<dbReference type="FunFam" id="3.30.70.360:FF:000001">
    <property type="entry name" value="N-acetyldiaminopimelate deacetylase"/>
    <property type="match status" value="1"/>
</dbReference>
<dbReference type="NCBIfam" id="TIGR01891">
    <property type="entry name" value="amidohydrolases"/>
    <property type="match status" value="1"/>
</dbReference>
<accession>A0A1M4XNW9</accession>
<dbReference type="Gene3D" id="3.40.630.10">
    <property type="entry name" value="Zn peptidases"/>
    <property type="match status" value="1"/>
</dbReference>
<evidence type="ECO:0000313" key="4">
    <source>
        <dbReference type="EMBL" id="SHE95199.1"/>
    </source>
</evidence>
<evidence type="ECO:0000313" key="5">
    <source>
        <dbReference type="Proteomes" id="UP000184251"/>
    </source>
</evidence>
<feature type="binding site" evidence="2">
    <location>
        <position position="102"/>
    </location>
    <ligand>
        <name>Mn(2+)</name>
        <dbReference type="ChEBI" id="CHEBI:29035"/>
        <label>2</label>
    </ligand>
</feature>
<protein>
    <submittedName>
        <fullName evidence="4">Hippurate hydrolase</fullName>
    </submittedName>
</protein>
<dbReference type="GO" id="GO:0019877">
    <property type="term" value="P:diaminopimelate biosynthetic process"/>
    <property type="evidence" value="ECO:0007669"/>
    <property type="project" value="UniProtKB-ARBA"/>
</dbReference>
<dbReference type="InterPro" id="IPR036264">
    <property type="entry name" value="Bact_exopeptidase_dim_dom"/>
</dbReference>
<sequence>MKVRENILNMLDEAIKIRRDLHMIPEEGYGEYKTNAYIKKYLKDLGYEPEDITDTGVYLLIEGNDKETTTALRADMDGLSVREETDVDYTSVHESMMHACGHDGHMTILLVFAKYLKDNDIKPEKNILLIFQPAEEGPGGAKAIVEEGLLLRYNVGEIFGCHIMPDVDQGIVAVKSGPMMAQTGEFYIDIKGKSSHAAVPHQGIDAVVIASSIVGSLQTVVSRNINPVKTSLLSIGTISGGERVNVVARHVSLSGTMRSYEEAVYDQMKMRVIEILKGYEIAFNCTIEYKFIDMYPPVTNDAAVHKSFIALLDKDEYKEADPMMIAEDFSYYQKAVPGVFFYLGSRNEELGYDYGLHDCRFNFDESILLNAVEVYARLAGRERS</sequence>
<dbReference type="Proteomes" id="UP000184251">
    <property type="component" value="Unassembled WGS sequence"/>
</dbReference>
<dbReference type="SUPFAM" id="SSF53187">
    <property type="entry name" value="Zn-dependent exopeptidases"/>
    <property type="match status" value="1"/>
</dbReference>
<feature type="binding site" evidence="2">
    <location>
        <position position="162"/>
    </location>
    <ligand>
        <name>Mn(2+)</name>
        <dbReference type="ChEBI" id="CHEBI:29035"/>
        <label>2</label>
    </ligand>
</feature>
<dbReference type="GO" id="GO:0046872">
    <property type="term" value="F:metal ion binding"/>
    <property type="evidence" value="ECO:0007669"/>
    <property type="project" value="UniProtKB-KW"/>
</dbReference>
<feature type="binding site" evidence="2">
    <location>
        <position position="136"/>
    </location>
    <ligand>
        <name>Mn(2+)</name>
        <dbReference type="ChEBI" id="CHEBI:29035"/>
        <label>2</label>
    </ligand>
</feature>
<feature type="binding site" evidence="2">
    <location>
        <position position="357"/>
    </location>
    <ligand>
        <name>Mn(2+)</name>
        <dbReference type="ChEBI" id="CHEBI:29035"/>
        <label>2</label>
    </ligand>
</feature>
<feature type="binding site" evidence="2">
    <location>
        <position position="100"/>
    </location>
    <ligand>
        <name>Mn(2+)</name>
        <dbReference type="ChEBI" id="CHEBI:29035"/>
        <label>2</label>
    </ligand>
</feature>
<proteinExistence type="predicted"/>
<dbReference type="PANTHER" id="PTHR11014:SF63">
    <property type="entry name" value="METALLOPEPTIDASE, PUTATIVE (AFU_ORTHOLOGUE AFUA_6G09600)-RELATED"/>
    <property type="match status" value="1"/>
</dbReference>
<keyword evidence="2" id="KW-0479">Metal-binding</keyword>
<dbReference type="InterPro" id="IPR017439">
    <property type="entry name" value="Amidohydrolase"/>
</dbReference>
<keyword evidence="2" id="KW-0464">Manganese</keyword>
<dbReference type="SUPFAM" id="SSF55031">
    <property type="entry name" value="Bacterial exopeptidase dimerisation domain"/>
    <property type="match status" value="1"/>
</dbReference>
<evidence type="ECO:0000256" key="1">
    <source>
        <dbReference type="ARBA" id="ARBA00022801"/>
    </source>
</evidence>
<dbReference type="InterPro" id="IPR002933">
    <property type="entry name" value="Peptidase_M20"/>
</dbReference>
<keyword evidence="5" id="KW-1185">Reference proteome</keyword>
<gene>
    <name evidence="4" type="ORF">SAMN02746064_01556</name>
</gene>
<dbReference type="STRING" id="1120975.SAMN02746064_01556"/>
<dbReference type="EMBL" id="FQTU01000010">
    <property type="protein sequence ID" value="SHE95199.1"/>
    <property type="molecule type" value="Genomic_DNA"/>
</dbReference>
<comment type="cofactor">
    <cofactor evidence="2">
        <name>Mn(2+)</name>
        <dbReference type="ChEBI" id="CHEBI:29035"/>
    </cofactor>
    <text evidence="2">The Mn(2+) ion enhances activity.</text>
</comment>
<dbReference type="Gene3D" id="3.30.70.360">
    <property type="match status" value="1"/>
</dbReference>
<name>A0A1M4XNW9_9FIRM</name>
<evidence type="ECO:0000256" key="2">
    <source>
        <dbReference type="PIRSR" id="PIRSR005962-1"/>
    </source>
</evidence>
<dbReference type="GO" id="GO:0050118">
    <property type="term" value="F:N-acetyldiaminopimelate deacetylase activity"/>
    <property type="evidence" value="ECO:0007669"/>
    <property type="project" value="UniProtKB-ARBA"/>
</dbReference>
<keyword evidence="1 4" id="KW-0378">Hydrolase</keyword>
<dbReference type="Pfam" id="PF07687">
    <property type="entry name" value="M20_dimer"/>
    <property type="match status" value="1"/>
</dbReference>